<evidence type="ECO:0000256" key="1">
    <source>
        <dbReference type="ARBA" id="ARBA00010587"/>
    </source>
</evidence>
<dbReference type="InterPro" id="IPR035938">
    <property type="entry name" value="Hemerythrin-like_sf"/>
</dbReference>
<keyword evidence="3" id="KW-0479">Metal-binding</keyword>
<keyword evidence="7" id="KW-1185">Reference proteome</keyword>
<dbReference type="SUPFAM" id="SSF47188">
    <property type="entry name" value="Hemerythrin-like"/>
    <property type="match status" value="1"/>
</dbReference>
<dbReference type="Pfam" id="PF01814">
    <property type="entry name" value="Hemerythrin"/>
    <property type="match status" value="1"/>
</dbReference>
<evidence type="ECO:0000256" key="2">
    <source>
        <dbReference type="ARBA" id="ARBA00022621"/>
    </source>
</evidence>
<dbReference type="OrthoDB" id="7351997at2"/>
<reference evidence="6 7" key="2">
    <citation type="journal article" date="2012" name="Int. J. Syst. Evol. Microbiol.">
        <title>Magnetococcus marinus gen. nov., sp. nov., a marine, magnetotactic bacterium that represents a novel lineage (Magnetococcaceae fam. nov.; Magnetococcales ord. nov.) at the base of the Alphaproteobacteria.</title>
        <authorList>
            <person name="Bazylinski D.A."/>
            <person name="Williams T.J."/>
            <person name="Lefevre C.T."/>
            <person name="Berg R.J."/>
            <person name="Zhang C.L."/>
            <person name="Bowser S.S."/>
            <person name="Dean A.J."/>
            <person name="Beveridge T.J."/>
        </authorList>
    </citation>
    <scope>NUCLEOTIDE SEQUENCE [LARGE SCALE GENOMIC DNA]</scope>
    <source>
        <strain evidence="7">ATCC BAA-1437 / JCM 17883 / MC-1</strain>
    </source>
</reference>
<accession>A0L6U7</accession>
<reference evidence="7" key="1">
    <citation type="journal article" date="2009" name="Appl. Environ. Microbiol.">
        <title>Complete genome sequence of the chemolithoautotrophic marine magnetotactic coccus strain MC-1.</title>
        <authorList>
            <person name="Schubbe S."/>
            <person name="Williams T.J."/>
            <person name="Xie G."/>
            <person name="Kiss H.E."/>
            <person name="Brettin T.S."/>
            <person name="Martinez D."/>
            <person name="Ross C.A."/>
            <person name="Schuler D."/>
            <person name="Cox B.L."/>
            <person name="Nealson K.H."/>
            <person name="Bazylinski D.A."/>
        </authorList>
    </citation>
    <scope>NUCLEOTIDE SEQUENCE [LARGE SCALE GENOMIC DNA]</scope>
    <source>
        <strain evidence="7">ATCC BAA-1437 / JCM 17883 / MC-1</strain>
    </source>
</reference>
<dbReference type="GO" id="GO:0046872">
    <property type="term" value="F:metal ion binding"/>
    <property type="evidence" value="ECO:0007669"/>
    <property type="project" value="UniProtKB-KW"/>
</dbReference>
<dbReference type="KEGG" id="mgm:Mmc1_1179"/>
<protein>
    <submittedName>
        <fullName evidence="6">Hemerythrin-like metal-binding protein</fullName>
    </submittedName>
</protein>
<comment type="similarity">
    <text evidence="1">Belongs to the hemerythrin family.</text>
</comment>
<proteinExistence type="inferred from homology"/>
<dbReference type="RefSeq" id="WP_011712845.1">
    <property type="nucleotide sequence ID" value="NC_008576.1"/>
</dbReference>
<organism evidence="6 7">
    <name type="scientific">Magnetococcus marinus (strain ATCC BAA-1437 / JCM 17883 / MC-1)</name>
    <dbReference type="NCBI Taxonomy" id="156889"/>
    <lineage>
        <taxon>Bacteria</taxon>
        <taxon>Pseudomonadati</taxon>
        <taxon>Pseudomonadota</taxon>
        <taxon>Magnetococcia</taxon>
        <taxon>Magnetococcales</taxon>
        <taxon>Magnetococcaceae</taxon>
        <taxon>Magnetococcus</taxon>
    </lineage>
</organism>
<evidence type="ECO:0000256" key="4">
    <source>
        <dbReference type="ARBA" id="ARBA00023004"/>
    </source>
</evidence>
<dbReference type="AlphaFoldDB" id="A0L6U7"/>
<evidence type="ECO:0000256" key="3">
    <source>
        <dbReference type="ARBA" id="ARBA00022723"/>
    </source>
</evidence>
<name>A0L6U7_MAGMM</name>
<dbReference type="HOGENOM" id="CLU_086902_1_3_5"/>
<dbReference type="GO" id="GO:0005344">
    <property type="term" value="F:oxygen carrier activity"/>
    <property type="evidence" value="ECO:0007669"/>
    <property type="project" value="UniProtKB-KW"/>
</dbReference>
<keyword evidence="2" id="KW-0813">Transport</keyword>
<keyword evidence="2" id="KW-0561">Oxygen transport</keyword>
<dbReference type="NCBIfam" id="TIGR02481">
    <property type="entry name" value="hemeryth_dom"/>
    <property type="match status" value="1"/>
</dbReference>
<dbReference type="InterPro" id="IPR016131">
    <property type="entry name" value="Haemerythrin_Fe_BS"/>
</dbReference>
<feature type="domain" description="Hemerythrin-like" evidence="5">
    <location>
        <begin position="7"/>
        <end position="116"/>
    </location>
</feature>
<dbReference type="Proteomes" id="UP000002586">
    <property type="component" value="Chromosome"/>
</dbReference>
<evidence type="ECO:0000313" key="6">
    <source>
        <dbReference type="EMBL" id="ABK43690.1"/>
    </source>
</evidence>
<evidence type="ECO:0000259" key="5">
    <source>
        <dbReference type="Pfam" id="PF01814"/>
    </source>
</evidence>
<dbReference type="eggNOG" id="COG2703">
    <property type="taxonomic scope" value="Bacteria"/>
</dbReference>
<dbReference type="Gene3D" id="1.20.120.50">
    <property type="entry name" value="Hemerythrin-like"/>
    <property type="match status" value="1"/>
</dbReference>
<dbReference type="STRING" id="156889.Mmc1_1179"/>
<dbReference type="PANTHER" id="PTHR37164">
    <property type="entry name" value="BACTERIOHEMERYTHRIN"/>
    <property type="match status" value="1"/>
</dbReference>
<evidence type="ECO:0000313" key="7">
    <source>
        <dbReference type="Proteomes" id="UP000002586"/>
    </source>
</evidence>
<keyword evidence="4" id="KW-0408">Iron</keyword>
<dbReference type="EMBL" id="CP000471">
    <property type="protein sequence ID" value="ABK43690.1"/>
    <property type="molecule type" value="Genomic_DNA"/>
</dbReference>
<sequence>MRMIELGVDFMDAQHQSFVTELSQLAPQPDSALLLAFPGLVEALTDHFSQEELLMQRCGFGASQEHRGEHQRLLGQCAMLARFAKRGGAPDILAFMRSDLPKWFETHLLTMDAALARHALDHPA</sequence>
<gene>
    <name evidence="6" type="ordered locus">Mmc1_1179</name>
</gene>
<dbReference type="CDD" id="cd12107">
    <property type="entry name" value="Hemerythrin"/>
    <property type="match status" value="1"/>
</dbReference>
<dbReference type="PROSITE" id="PS00550">
    <property type="entry name" value="HEMERYTHRINS"/>
    <property type="match status" value="1"/>
</dbReference>
<dbReference type="InterPro" id="IPR012827">
    <property type="entry name" value="Hemerythrin_metal-bd"/>
</dbReference>
<dbReference type="InterPro" id="IPR050669">
    <property type="entry name" value="Hemerythrin"/>
</dbReference>
<dbReference type="InterPro" id="IPR012312">
    <property type="entry name" value="Hemerythrin-like"/>
</dbReference>
<dbReference type="PANTHER" id="PTHR37164:SF1">
    <property type="entry name" value="BACTERIOHEMERYTHRIN"/>
    <property type="match status" value="1"/>
</dbReference>